<sequence>MLSEGLQDVGHAGAAPGWRKFSLRFPAASLRGLVELLLPAGVYVYSPADKEMQYSLLRGLAFSYVPASFQEIRLGSTLPQDVATLRFCSCVENYKFLPCG</sequence>
<reference evidence="1 2" key="1">
    <citation type="submission" date="2015-06" db="EMBL/GenBank/DDBJ databases">
        <title>Genome sequencing project of Bacillus galactosidilyticus PL133.</title>
        <authorList>
            <person name="Gaiero J."/>
            <person name="Nicol R."/>
            <person name="Habash M."/>
        </authorList>
    </citation>
    <scope>NUCLEOTIDE SEQUENCE [LARGE SCALE GENOMIC DNA]</scope>
    <source>
        <strain evidence="1 2">PL133</strain>
    </source>
</reference>
<gene>
    <name evidence="1" type="ORF">ACA29_18680</name>
</gene>
<dbReference type="PATRIC" id="fig|217031.4.peg.6328"/>
<protein>
    <submittedName>
        <fullName evidence="1">Uncharacterized protein</fullName>
    </submittedName>
</protein>
<name>A0A0Q9Y5D3_9BACI</name>
<evidence type="ECO:0000313" key="1">
    <source>
        <dbReference type="EMBL" id="KRG11329.1"/>
    </source>
</evidence>
<proteinExistence type="predicted"/>
<organism evidence="1 2">
    <name type="scientific">Lederbergia galactosidilytica</name>
    <dbReference type="NCBI Taxonomy" id="217031"/>
    <lineage>
        <taxon>Bacteria</taxon>
        <taxon>Bacillati</taxon>
        <taxon>Bacillota</taxon>
        <taxon>Bacilli</taxon>
        <taxon>Bacillales</taxon>
        <taxon>Bacillaceae</taxon>
        <taxon>Lederbergia</taxon>
    </lineage>
</organism>
<dbReference type="EMBL" id="LGPB01000128">
    <property type="protein sequence ID" value="KRG11329.1"/>
    <property type="molecule type" value="Genomic_DNA"/>
</dbReference>
<accession>A0A0Q9Y5D3</accession>
<dbReference type="AlphaFoldDB" id="A0A0Q9Y5D3"/>
<evidence type="ECO:0000313" key="2">
    <source>
        <dbReference type="Proteomes" id="UP000053881"/>
    </source>
</evidence>
<comment type="caution">
    <text evidence="1">The sequence shown here is derived from an EMBL/GenBank/DDBJ whole genome shotgun (WGS) entry which is preliminary data.</text>
</comment>
<dbReference type="Proteomes" id="UP000053881">
    <property type="component" value="Unassembled WGS sequence"/>
</dbReference>